<dbReference type="EMBL" id="JAKNHJ010000014">
    <property type="protein sequence ID" value="MCG4618318.1"/>
    <property type="molecule type" value="Genomic_DNA"/>
</dbReference>
<sequence length="379" mass="42509">MDAVFKVLGSYLYFDRQTLGKKFARKVLLLRAIIISVAVFDCLFLLYDGILTQEFDIGYLLAIEALVMAMLAIRFPVFWIGYALTSVALIGGDEIYWAPIFPASNIALLDTFSFSPKRLGPAVLIPTVINVFFFFVWAYPVDFEAVSAFSDVACFSVAGILVKTWMDRSFQVGRDEQAAREAERRNLNVRLHDNVLRHCTHIALAAEQSQRDLLPLEQFRDTAAHEAAEISQAIRALINSEKNLPEKSEVVTQSLGEVLSSAVTRLKEQGFQVAYQCEKTGETECSRQQQSTVAQVVAELFENIFRYGDPQHPVTVDARISENSFRLETKNQIRGRTVDSSKMGLGLASKRMLEIGGLLTYGKRADQWQNLLQLEVSGD</sequence>
<evidence type="ECO:0000256" key="1">
    <source>
        <dbReference type="SAM" id="Phobius"/>
    </source>
</evidence>
<dbReference type="AlphaFoldDB" id="A0AAJ1BCD4"/>
<feature type="transmembrane region" description="Helical" evidence="1">
    <location>
        <begin position="119"/>
        <end position="139"/>
    </location>
</feature>
<feature type="transmembrane region" description="Helical" evidence="1">
    <location>
        <begin position="95"/>
        <end position="112"/>
    </location>
</feature>
<protein>
    <recommendedName>
        <fullName evidence="4">Histidine kinase</fullName>
    </recommendedName>
</protein>
<reference evidence="2" key="1">
    <citation type="submission" date="2022-01" db="EMBL/GenBank/DDBJ databases">
        <title>Collection of gut derived symbiotic bacterial strains cultured from healthy donors.</title>
        <authorList>
            <person name="Lin H."/>
            <person name="Kohout C."/>
            <person name="Waligurski E."/>
            <person name="Pamer E.G."/>
        </authorList>
    </citation>
    <scope>NUCLEOTIDE SEQUENCE</scope>
    <source>
        <strain evidence="2">DFI.7.46</strain>
    </source>
</reference>
<dbReference type="Proteomes" id="UP001200537">
    <property type="component" value="Unassembled WGS sequence"/>
</dbReference>
<evidence type="ECO:0000313" key="3">
    <source>
        <dbReference type="Proteomes" id="UP001200537"/>
    </source>
</evidence>
<name>A0AAJ1BCD4_9ACTO</name>
<dbReference type="Gene3D" id="3.30.565.10">
    <property type="entry name" value="Histidine kinase-like ATPase, C-terminal domain"/>
    <property type="match status" value="1"/>
</dbReference>
<accession>A0AAJ1BCD4</accession>
<organism evidence="2 3">
    <name type="scientific">Varibaculum cambriense</name>
    <dbReference type="NCBI Taxonomy" id="184870"/>
    <lineage>
        <taxon>Bacteria</taxon>
        <taxon>Bacillati</taxon>
        <taxon>Actinomycetota</taxon>
        <taxon>Actinomycetes</taxon>
        <taxon>Actinomycetales</taxon>
        <taxon>Actinomycetaceae</taxon>
        <taxon>Varibaculum</taxon>
    </lineage>
</organism>
<evidence type="ECO:0008006" key="4">
    <source>
        <dbReference type="Google" id="ProtNLM"/>
    </source>
</evidence>
<keyword evidence="1" id="KW-1133">Transmembrane helix</keyword>
<keyword evidence="1" id="KW-0812">Transmembrane</keyword>
<proteinExistence type="predicted"/>
<keyword evidence="1" id="KW-0472">Membrane</keyword>
<evidence type="ECO:0000313" key="2">
    <source>
        <dbReference type="EMBL" id="MCG4618318.1"/>
    </source>
</evidence>
<dbReference type="InterPro" id="IPR036890">
    <property type="entry name" value="HATPase_C_sf"/>
</dbReference>
<dbReference type="RefSeq" id="WP_238128248.1">
    <property type="nucleotide sequence ID" value="NZ_JAKNHJ010000014.1"/>
</dbReference>
<comment type="caution">
    <text evidence="2">The sequence shown here is derived from an EMBL/GenBank/DDBJ whole genome shotgun (WGS) entry which is preliminary data.</text>
</comment>
<feature type="transmembrane region" description="Helical" evidence="1">
    <location>
        <begin position="28"/>
        <end position="47"/>
    </location>
</feature>
<feature type="transmembrane region" description="Helical" evidence="1">
    <location>
        <begin position="59"/>
        <end position="83"/>
    </location>
</feature>
<gene>
    <name evidence="2" type="ORF">L0M99_07410</name>
</gene>